<keyword evidence="3 6" id="KW-0808">Transferase</keyword>
<feature type="binding site" evidence="6">
    <location>
        <position position="248"/>
    </location>
    <ligand>
        <name>S-adenosyl-L-methionine</name>
        <dbReference type="ChEBI" id="CHEBI:59789"/>
    </ligand>
</feature>
<dbReference type="STRING" id="53501.SAMN04488043_10286"/>
<keyword evidence="8" id="KW-1185">Reference proteome</keyword>
<evidence type="ECO:0000256" key="1">
    <source>
        <dbReference type="ARBA" id="ARBA00022485"/>
    </source>
</evidence>
<dbReference type="Gene3D" id="3.40.50.150">
    <property type="entry name" value="Vaccinia Virus protein VP39"/>
    <property type="match status" value="1"/>
</dbReference>
<evidence type="ECO:0000256" key="6">
    <source>
        <dbReference type="PROSITE-ProRule" id="PRU01024"/>
    </source>
</evidence>
<evidence type="ECO:0000313" key="8">
    <source>
        <dbReference type="Proteomes" id="UP000051587"/>
    </source>
</evidence>
<dbReference type="CDD" id="cd02440">
    <property type="entry name" value="AdoMet_MTases"/>
    <property type="match status" value="1"/>
</dbReference>
<dbReference type="Proteomes" id="UP000051587">
    <property type="component" value="Unassembled WGS sequence"/>
</dbReference>
<gene>
    <name evidence="7" type="primary">rlmD</name>
    <name evidence="7" type="ORF">TG4357_01589</name>
</gene>
<dbReference type="Gene3D" id="2.40.50.140">
    <property type="entry name" value="Nucleic acid-binding proteins"/>
    <property type="match status" value="1"/>
</dbReference>
<dbReference type="AlphaFoldDB" id="A0A0P1FUZ9"/>
<dbReference type="PANTHER" id="PTHR11061:SF49">
    <property type="entry name" value="23S RRNA (URACIL(1939)-C(5))-METHYLTRANSFERASE RLMD"/>
    <property type="match status" value="1"/>
</dbReference>
<feature type="binding site" evidence="6">
    <location>
        <position position="295"/>
    </location>
    <ligand>
        <name>S-adenosyl-L-methionine</name>
        <dbReference type="ChEBI" id="CHEBI:59789"/>
    </ligand>
</feature>
<keyword evidence="1" id="KW-0004">4Fe-4S</keyword>
<name>A0A0P1FUZ9_THAGE</name>
<evidence type="ECO:0000256" key="4">
    <source>
        <dbReference type="ARBA" id="ARBA00022691"/>
    </source>
</evidence>
<evidence type="ECO:0000256" key="2">
    <source>
        <dbReference type="ARBA" id="ARBA00022603"/>
    </source>
</evidence>
<dbReference type="GO" id="GO:0051539">
    <property type="term" value="F:4 iron, 4 sulfur cluster binding"/>
    <property type="evidence" value="ECO:0007669"/>
    <property type="project" value="UniProtKB-KW"/>
</dbReference>
<keyword evidence="5" id="KW-0411">Iron-sulfur</keyword>
<dbReference type="InterPro" id="IPR010280">
    <property type="entry name" value="U5_MeTrfase_fam"/>
</dbReference>
<accession>A0A0P1FUZ9</accession>
<keyword evidence="1" id="KW-0408">Iron</keyword>
<dbReference type="SUPFAM" id="SSF53335">
    <property type="entry name" value="S-adenosyl-L-methionine-dependent methyltransferases"/>
    <property type="match status" value="1"/>
</dbReference>
<feature type="binding site" evidence="6">
    <location>
        <position position="275"/>
    </location>
    <ligand>
        <name>S-adenosyl-L-methionine</name>
        <dbReference type="ChEBI" id="CHEBI:59789"/>
    </ligand>
</feature>
<comment type="similarity">
    <text evidence="6">Belongs to the class I-like SAM-binding methyltransferase superfamily. RNA M5U methyltransferase family.</text>
</comment>
<feature type="active site" description="Nucleophile" evidence="6">
    <location>
        <position position="369"/>
    </location>
</feature>
<evidence type="ECO:0000256" key="5">
    <source>
        <dbReference type="ARBA" id="ARBA00023014"/>
    </source>
</evidence>
<dbReference type="Gene3D" id="2.40.50.1070">
    <property type="match status" value="1"/>
</dbReference>
<dbReference type="GO" id="GO:0070041">
    <property type="term" value="F:rRNA (uridine-C5-)-methyltransferase activity"/>
    <property type="evidence" value="ECO:0007669"/>
    <property type="project" value="TreeGrafter"/>
</dbReference>
<dbReference type="InterPro" id="IPR012340">
    <property type="entry name" value="NA-bd_OB-fold"/>
</dbReference>
<dbReference type="PROSITE" id="PS51687">
    <property type="entry name" value="SAM_MT_RNA_M5U"/>
    <property type="match status" value="1"/>
</dbReference>
<sequence length="414" mass="44685">MDGVFGCMDEFTITRLGHRGDGIADGPVFAPMTLPGEIVSGTLDGDRLRDLRIVTPSSDRVAAPCRHYKSCGGCQLQHASDAFVADWKVDVVRQALTAQGLNAEFRPIVTSPPQTRRRASLSVRRTKKGAMAGFHAKGSDVIIQIPDCKLLHPGLLVAIPVAEKLAMIGGSRKGELNVLATLSETGLDIAVRNGKPLDEPLRLALSAETETHKLARLSWDDEVIGQREPPLQRFGKALVAPPPGAFLQATPDGEATLLATVQEIVGDAAKVADLFSGCGTFALPLAERAEVHAVEGDAAMVAALDLGWRRATGLKTVSHEARDLFRRPLMPDELKPFGAVVIDPPRAGAEAQVRELAQSDVARIAFVSCNPVTFARDVRILTDASYILHWIQVVDQFRWSAHVELVAFLTRQNV</sequence>
<keyword evidence="4 6" id="KW-0949">S-adenosyl-L-methionine</keyword>
<dbReference type="EC" id="2.1.1.190" evidence="7"/>
<dbReference type="EMBL" id="CYSA01000015">
    <property type="protein sequence ID" value="CUH64939.1"/>
    <property type="molecule type" value="Genomic_DNA"/>
</dbReference>
<evidence type="ECO:0000256" key="3">
    <source>
        <dbReference type="ARBA" id="ARBA00022679"/>
    </source>
</evidence>
<proteinExistence type="inferred from homology"/>
<keyword evidence="1" id="KW-0479">Metal-binding</keyword>
<dbReference type="InterPro" id="IPR029063">
    <property type="entry name" value="SAM-dependent_MTases_sf"/>
</dbReference>
<protein>
    <submittedName>
        <fullName evidence="7">23S rRNA (Uracil(1939)-C(5))-methyltransferase RlmD</fullName>
        <ecNumber evidence="7">2.1.1.190</ecNumber>
    </submittedName>
</protein>
<reference evidence="7 8" key="1">
    <citation type="submission" date="2015-09" db="EMBL/GenBank/DDBJ databases">
        <authorList>
            <consortium name="Swine Surveillance"/>
        </authorList>
    </citation>
    <scope>NUCLEOTIDE SEQUENCE [LARGE SCALE GENOMIC DNA]</scope>
    <source>
        <strain evidence="7 8">CECT 4357</strain>
    </source>
</reference>
<dbReference type="Pfam" id="PF05958">
    <property type="entry name" value="tRNA_U5-meth_tr"/>
    <property type="match status" value="1"/>
</dbReference>
<keyword evidence="2 6" id="KW-0489">Methyltransferase</keyword>
<organism evidence="7 8">
    <name type="scientific">Thalassovita gelatinovora</name>
    <name type="common">Thalassobius gelatinovorus</name>
    <dbReference type="NCBI Taxonomy" id="53501"/>
    <lineage>
        <taxon>Bacteria</taxon>
        <taxon>Pseudomonadati</taxon>
        <taxon>Pseudomonadota</taxon>
        <taxon>Alphaproteobacteria</taxon>
        <taxon>Rhodobacterales</taxon>
        <taxon>Roseobacteraceae</taxon>
        <taxon>Thalassovita</taxon>
    </lineage>
</organism>
<dbReference type="PANTHER" id="PTHR11061">
    <property type="entry name" value="RNA M5U METHYLTRANSFERASE"/>
    <property type="match status" value="1"/>
</dbReference>
<dbReference type="GO" id="GO:0070475">
    <property type="term" value="P:rRNA base methylation"/>
    <property type="evidence" value="ECO:0007669"/>
    <property type="project" value="TreeGrafter"/>
</dbReference>
<evidence type="ECO:0000313" key="7">
    <source>
        <dbReference type="EMBL" id="CUH64939.1"/>
    </source>
</evidence>
<feature type="binding site" evidence="6">
    <location>
        <position position="343"/>
    </location>
    <ligand>
        <name>S-adenosyl-L-methionine</name>
        <dbReference type="ChEBI" id="CHEBI:59789"/>
    </ligand>
</feature>